<dbReference type="AlphaFoldDB" id="A0A150ITC1"/>
<name>A0A150ITC1_9EURY</name>
<gene>
    <name evidence="1" type="ORF">AMQ74_01623</name>
</gene>
<evidence type="ECO:0000313" key="2">
    <source>
        <dbReference type="Proteomes" id="UP000075578"/>
    </source>
</evidence>
<organism evidence="1 2">
    <name type="scientific">Candidatus Methanofastidiosum methylothiophilum</name>
    <dbReference type="NCBI Taxonomy" id="1705564"/>
    <lineage>
        <taxon>Archaea</taxon>
        <taxon>Methanobacteriati</taxon>
        <taxon>Methanobacteriota</taxon>
        <taxon>Stenosarchaea group</taxon>
        <taxon>Candidatus Methanofastidiosia</taxon>
        <taxon>Candidatus Methanofastidiosales</taxon>
        <taxon>Candidatus Methanofastidiosaceae</taxon>
        <taxon>Candidatus Methanofastidiosum</taxon>
    </lineage>
</organism>
<comment type="caution">
    <text evidence="1">The sequence shown here is derived from an EMBL/GenBank/DDBJ whole genome shotgun (WGS) entry which is preliminary data.</text>
</comment>
<proteinExistence type="predicted"/>
<dbReference type="Proteomes" id="UP000075578">
    <property type="component" value="Unassembled WGS sequence"/>
</dbReference>
<accession>A0A150ITC1</accession>
<dbReference type="EMBL" id="LNGD01000143">
    <property type="protein sequence ID" value="KYC48213.1"/>
    <property type="molecule type" value="Genomic_DNA"/>
</dbReference>
<sequence length="65" mass="7673">MIEVMLYYKTEGKANKFHYRTETKDFVIAVEEAIIELKKEFKNIEVFTVHSWKIENNTFNNGGGK</sequence>
<protein>
    <submittedName>
        <fullName evidence="1">Uncharacterized protein</fullName>
    </submittedName>
</protein>
<reference evidence="1 2" key="1">
    <citation type="journal article" date="2016" name="ISME J.">
        <title>Chasing the elusive Euryarchaeota class WSA2: genomes reveal a uniquely fastidious methyl-reducing methanogen.</title>
        <authorList>
            <person name="Nobu M.K."/>
            <person name="Narihiro T."/>
            <person name="Kuroda K."/>
            <person name="Mei R."/>
            <person name="Liu W.T."/>
        </authorList>
    </citation>
    <scope>NUCLEOTIDE SEQUENCE [LARGE SCALE GENOMIC DNA]</scope>
    <source>
        <strain evidence="1">U1lsi0528_Bin089</strain>
    </source>
</reference>
<evidence type="ECO:0000313" key="1">
    <source>
        <dbReference type="EMBL" id="KYC48213.1"/>
    </source>
</evidence>